<dbReference type="EMBL" id="LAZR01044018">
    <property type="protein sequence ID" value="KKL05667.1"/>
    <property type="molecule type" value="Genomic_DNA"/>
</dbReference>
<proteinExistence type="predicted"/>
<comment type="caution">
    <text evidence="1">The sequence shown here is derived from an EMBL/GenBank/DDBJ whole genome shotgun (WGS) entry which is preliminary data.</text>
</comment>
<evidence type="ECO:0000313" key="1">
    <source>
        <dbReference type="EMBL" id="KKL05667.1"/>
    </source>
</evidence>
<reference evidence="1" key="1">
    <citation type="journal article" date="2015" name="Nature">
        <title>Complex archaea that bridge the gap between prokaryotes and eukaryotes.</title>
        <authorList>
            <person name="Spang A."/>
            <person name="Saw J.H."/>
            <person name="Jorgensen S.L."/>
            <person name="Zaremba-Niedzwiedzka K."/>
            <person name="Martijn J."/>
            <person name="Lind A.E."/>
            <person name="van Eijk R."/>
            <person name="Schleper C."/>
            <person name="Guy L."/>
            <person name="Ettema T.J."/>
        </authorList>
    </citation>
    <scope>NUCLEOTIDE SEQUENCE</scope>
</reference>
<organism evidence="1">
    <name type="scientific">marine sediment metagenome</name>
    <dbReference type="NCBI Taxonomy" id="412755"/>
    <lineage>
        <taxon>unclassified sequences</taxon>
        <taxon>metagenomes</taxon>
        <taxon>ecological metagenomes</taxon>
    </lineage>
</organism>
<protein>
    <submittedName>
        <fullName evidence="1">Uncharacterized protein</fullName>
    </submittedName>
</protein>
<accession>A0A0F9AVP7</accession>
<dbReference type="AlphaFoldDB" id="A0A0F9AVP7"/>
<gene>
    <name evidence="1" type="ORF">LCGC14_2603740</name>
</gene>
<sequence length="58" mass="6629">MKTHRRTDLRQTHLVVGDSVVKIDDRSLAINKNIKLEDRVLVPENKQSHGSLARKIVV</sequence>
<name>A0A0F9AVP7_9ZZZZ</name>